<feature type="transmembrane region" description="Helical" evidence="5">
    <location>
        <begin position="269"/>
        <end position="287"/>
    </location>
</feature>
<feature type="transmembrane region" description="Helical" evidence="5">
    <location>
        <begin position="128"/>
        <end position="150"/>
    </location>
</feature>
<feature type="transmembrane region" description="Helical" evidence="5">
    <location>
        <begin position="226"/>
        <end position="257"/>
    </location>
</feature>
<comment type="subcellular location">
    <subcellularLocation>
        <location evidence="1">Membrane</location>
        <topology evidence="1">Multi-pass membrane protein</topology>
    </subcellularLocation>
</comment>
<dbReference type="RefSeq" id="WP_057828183.1">
    <property type="nucleotide sequence ID" value="NZ_AYZE01000003.1"/>
</dbReference>
<feature type="transmembrane region" description="Helical" evidence="5">
    <location>
        <begin position="9"/>
        <end position="27"/>
    </location>
</feature>
<dbReference type="PATRIC" id="fig|1423729.3.peg.565"/>
<dbReference type="EMBL" id="AYZE01000003">
    <property type="protein sequence ID" value="KRM92808.1"/>
    <property type="molecule type" value="Genomic_DNA"/>
</dbReference>
<keyword evidence="4 5" id="KW-0472">Membrane</keyword>
<keyword evidence="2 5" id="KW-0812">Transmembrane</keyword>
<organism evidence="7 8">
    <name type="scientific">Liquorilactobacillus cacaonum DSM 21116</name>
    <dbReference type="NCBI Taxonomy" id="1423729"/>
    <lineage>
        <taxon>Bacteria</taxon>
        <taxon>Bacillati</taxon>
        <taxon>Bacillota</taxon>
        <taxon>Bacilli</taxon>
        <taxon>Lactobacillales</taxon>
        <taxon>Lactobacillaceae</taxon>
        <taxon>Liquorilactobacillus</taxon>
    </lineage>
</organism>
<dbReference type="AlphaFoldDB" id="A0A0R2CMN5"/>
<proteinExistence type="predicted"/>
<name>A0A0R2CMN5_9LACO</name>
<dbReference type="Proteomes" id="UP000051131">
    <property type="component" value="Unassembled WGS sequence"/>
</dbReference>
<protein>
    <recommendedName>
        <fullName evidence="6">Integral membrane bound transporter domain-containing protein</fullName>
    </recommendedName>
</protein>
<comment type="caution">
    <text evidence="7">The sequence shown here is derived from an EMBL/GenBank/DDBJ whole genome shotgun (WGS) entry which is preliminary data.</text>
</comment>
<dbReference type="OrthoDB" id="581879at2"/>
<accession>A0A0R2CMN5</accession>
<evidence type="ECO:0000313" key="7">
    <source>
        <dbReference type="EMBL" id="KRM92808.1"/>
    </source>
</evidence>
<dbReference type="InterPro" id="IPR049453">
    <property type="entry name" value="Memb_transporter_dom"/>
</dbReference>
<feature type="transmembrane region" description="Helical" evidence="5">
    <location>
        <begin position="33"/>
        <end position="50"/>
    </location>
</feature>
<keyword evidence="3 5" id="KW-1133">Transmembrane helix</keyword>
<evidence type="ECO:0000256" key="3">
    <source>
        <dbReference type="ARBA" id="ARBA00022989"/>
    </source>
</evidence>
<evidence type="ECO:0000256" key="1">
    <source>
        <dbReference type="ARBA" id="ARBA00004141"/>
    </source>
</evidence>
<feature type="transmembrane region" description="Helical" evidence="5">
    <location>
        <begin position="299"/>
        <end position="317"/>
    </location>
</feature>
<reference evidence="7 8" key="1">
    <citation type="journal article" date="2015" name="Genome Announc.">
        <title>Expanding the biotechnology potential of lactobacilli through comparative genomics of 213 strains and associated genera.</title>
        <authorList>
            <person name="Sun Z."/>
            <person name="Harris H.M."/>
            <person name="McCann A."/>
            <person name="Guo C."/>
            <person name="Argimon S."/>
            <person name="Zhang W."/>
            <person name="Yang X."/>
            <person name="Jeffery I.B."/>
            <person name="Cooney J.C."/>
            <person name="Kagawa T.F."/>
            <person name="Liu W."/>
            <person name="Song Y."/>
            <person name="Salvetti E."/>
            <person name="Wrobel A."/>
            <person name="Rasinkangas P."/>
            <person name="Parkhill J."/>
            <person name="Rea M.C."/>
            <person name="O'Sullivan O."/>
            <person name="Ritari J."/>
            <person name="Douillard F.P."/>
            <person name="Paul Ross R."/>
            <person name="Yang R."/>
            <person name="Briner A.E."/>
            <person name="Felis G.E."/>
            <person name="de Vos W.M."/>
            <person name="Barrangou R."/>
            <person name="Klaenhammer T.R."/>
            <person name="Caufield P.W."/>
            <person name="Cui Y."/>
            <person name="Zhang H."/>
            <person name="O'Toole P.W."/>
        </authorList>
    </citation>
    <scope>NUCLEOTIDE SEQUENCE [LARGE SCALE GENOMIC DNA]</scope>
    <source>
        <strain evidence="7 8">DSM 21116</strain>
    </source>
</reference>
<feature type="transmembrane region" description="Helical" evidence="5">
    <location>
        <begin position="82"/>
        <end position="99"/>
    </location>
</feature>
<sequence length="324" mass="36630">MFSFNKRQYIHTLFGVLTLLIPFAISALLHNDWVGVMGCFGALIFMYYIPVNKDNTMNHLITVVLISTISFPVSAVASRIEWLGILWIAVLAFSVEYIINGNHYIGPGVFFILMINGMITSLHQMSFLYVLTLSIYALCGTYIAFFIAYLENKIYENNKIKITQIKLRNHSLDGNIKALIIGTFSFIAYFIGYNLHLNNYYWILVSALTILQSENITIAKKRQLDYIVAGLVGTTIALIVYSYISSIIILAILAMLFMGLICIYMPKSYLIGNFFTTPIALILFKIVRPDLGTELIETRILAILIGTVIGLLGIWYYDSLNLDD</sequence>
<dbReference type="Pfam" id="PF13515">
    <property type="entry name" value="FUSC_2"/>
    <property type="match status" value="1"/>
</dbReference>
<feature type="domain" description="Integral membrane bound transporter" evidence="6">
    <location>
        <begin position="187"/>
        <end position="312"/>
    </location>
</feature>
<evidence type="ECO:0000256" key="2">
    <source>
        <dbReference type="ARBA" id="ARBA00022692"/>
    </source>
</evidence>
<evidence type="ECO:0000256" key="4">
    <source>
        <dbReference type="ARBA" id="ARBA00023136"/>
    </source>
</evidence>
<gene>
    <name evidence="7" type="ORF">FC80_GL000560</name>
</gene>
<evidence type="ECO:0000256" key="5">
    <source>
        <dbReference type="SAM" id="Phobius"/>
    </source>
</evidence>
<feature type="transmembrane region" description="Helical" evidence="5">
    <location>
        <begin position="57"/>
        <end position="76"/>
    </location>
</feature>
<evidence type="ECO:0000259" key="6">
    <source>
        <dbReference type="Pfam" id="PF13515"/>
    </source>
</evidence>
<dbReference type="STRING" id="1423729.FC80_GL000560"/>
<evidence type="ECO:0000313" key="8">
    <source>
        <dbReference type="Proteomes" id="UP000051131"/>
    </source>
</evidence>
<feature type="transmembrane region" description="Helical" evidence="5">
    <location>
        <begin position="171"/>
        <end position="193"/>
    </location>
</feature>
<keyword evidence="8" id="KW-1185">Reference proteome</keyword>
<dbReference type="GO" id="GO:0016020">
    <property type="term" value="C:membrane"/>
    <property type="evidence" value="ECO:0007669"/>
    <property type="project" value="UniProtKB-SubCell"/>
</dbReference>